<feature type="transmembrane region" description="Helical" evidence="2">
    <location>
        <begin position="127"/>
        <end position="153"/>
    </location>
</feature>
<reference evidence="4" key="1">
    <citation type="submission" date="2025-08" db="UniProtKB">
        <authorList>
            <consortium name="RefSeq"/>
        </authorList>
    </citation>
    <scope>IDENTIFICATION</scope>
</reference>
<dbReference type="Proteomes" id="UP000695022">
    <property type="component" value="Unplaced"/>
</dbReference>
<feature type="compositionally biased region" description="Acidic residues" evidence="1">
    <location>
        <begin position="24"/>
        <end position="37"/>
    </location>
</feature>
<dbReference type="PANTHER" id="PTHR14796:SF3">
    <property type="entry name" value="NEURENSIN 1-LIKE-RELATED"/>
    <property type="match status" value="1"/>
</dbReference>
<feature type="compositionally biased region" description="Polar residues" evidence="1">
    <location>
        <begin position="7"/>
        <end position="22"/>
    </location>
</feature>
<dbReference type="Pfam" id="PF14927">
    <property type="entry name" value="Neurensin"/>
    <property type="match status" value="1"/>
</dbReference>
<dbReference type="PANTHER" id="PTHR14796">
    <property type="entry name" value="NEURENSIN 1-RELATED"/>
    <property type="match status" value="1"/>
</dbReference>
<feature type="transmembrane region" description="Helical" evidence="2">
    <location>
        <begin position="182"/>
        <end position="204"/>
    </location>
</feature>
<proteinExistence type="predicted"/>
<organism evidence="3 4">
    <name type="scientific">Priapulus caudatus</name>
    <name type="common">Priapulid worm</name>
    <dbReference type="NCBI Taxonomy" id="37621"/>
    <lineage>
        <taxon>Eukaryota</taxon>
        <taxon>Metazoa</taxon>
        <taxon>Ecdysozoa</taxon>
        <taxon>Scalidophora</taxon>
        <taxon>Priapulida</taxon>
        <taxon>Priapulimorpha</taxon>
        <taxon>Priapulimorphida</taxon>
        <taxon>Priapulidae</taxon>
        <taxon>Priapulus</taxon>
    </lineage>
</organism>
<evidence type="ECO:0000313" key="4">
    <source>
        <dbReference type="RefSeq" id="XP_014662016.1"/>
    </source>
</evidence>
<accession>A0ABM1DPZ5</accession>
<keyword evidence="2" id="KW-1133">Transmembrane helix</keyword>
<evidence type="ECO:0000256" key="1">
    <source>
        <dbReference type="SAM" id="MobiDB-lite"/>
    </source>
</evidence>
<dbReference type="GeneID" id="106805058"/>
<dbReference type="RefSeq" id="XP_014662016.1">
    <property type="nucleotide sequence ID" value="XM_014806530.1"/>
</dbReference>
<protein>
    <submittedName>
        <fullName evidence="4">Neurensin-1-like</fullName>
    </submittedName>
</protein>
<dbReference type="InterPro" id="IPR024883">
    <property type="entry name" value="Neurensin"/>
</dbReference>
<keyword evidence="3" id="KW-1185">Reference proteome</keyword>
<evidence type="ECO:0000313" key="3">
    <source>
        <dbReference type="Proteomes" id="UP000695022"/>
    </source>
</evidence>
<name>A0ABM1DPZ5_PRICU</name>
<keyword evidence="2" id="KW-0472">Membrane</keyword>
<evidence type="ECO:0000256" key="2">
    <source>
        <dbReference type="SAM" id="Phobius"/>
    </source>
</evidence>
<gene>
    <name evidence="4" type="primary">LOC106805058</name>
</gene>
<feature type="region of interest" description="Disordered" evidence="1">
    <location>
        <begin position="1"/>
        <end position="44"/>
    </location>
</feature>
<keyword evidence="2" id="KW-0812">Transmembrane</keyword>
<sequence length="271" mass="30348">MERSDTTETQVDGSEQEPTGASETGEDADKEENDAVEDGGRRKRRKIRKIPCLAGKPSLESVTEAEADKEAADKQSPTTCVDFGVRSYLHHFYESMAVRNPHLYEELSRDEDFQYLIKPRRRRCGSIWWKIGLWSGVNLVVFGLVAILVGYLVPQRPEVVDHQGYYDAISKNALRYNTNLDIFKLVGLIVFCIGGCLLAVSLLFPSFLYQWCEDDLLASEPFGISTKDTEKEPLSPTEKRVPGIPVVKGVQPQRDSNEAVLATKAGMYTVP</sequence>